<proteinExistence type="predicted"/>
<feature type="region of interest" description="Disordered" evidence="1">
    <location>
        <begin position="1"/>
        <end position="49"/>
    </location>
</feature>
<dbReference type="InParanoid" id="A0A5J5EMZ3"/>
<reference evidence="2 3" key="1">
    <citation type="submission" date="2019-09" db="EMBL/GenBank/DDBJ databases">
        <title>Draft genome of the ectomycorrhizal ascomycete Sphaerosporella brunnea.</title>
        <authorList>
            <consortium name="DOE Joint Genome Institute"/>
            <person name="Benucci G.M."/>
            <person name="Marozzi G."/>
            <person name="Antonielli L."/>
            <person name="Sanchez S."/>
            <person name="Marco P."/>
            <person name="Wang X."/>
            <person name="Falini L.B."/>
            <person name="Barry K."/>
            <person name="Haridas S."/>
            <person name="Lipzen A."/>
            <person name="Labutti K."/>
            <person name="Grigoriev I.V."/>
            <person name="Murat C."/>
            <person name="Martin F."/>
            <person name="Albertini E."/>
            <person name="Donnini D."/>
            <person name="Bonito G."/>
        </authorList>
    </citation>
    <scope>NUCLEOTIDE SEQUENCE [LARGE SCALE GENOMIC DNA]</scope>
    <source>
        <strain evidence="2 3">Sb_GMNB300</strain>
    </source>
</reference>
<sequence length="117" mass="12805">MASLHNRNNHVNRLPNPTRHGYGPATAPDGGVDTRTPARLTPGKPESPLHFRVLSDRPLSYLAEAVAEKLGVAAEGIGFNDEHGNALTMVSRIEELDLRGVWFDEGYGHWVEAVIPE</sequence>
<name>A0A5J5EMZ3_9PEZI</name>
<evidence type="ECO:0000313" key="3">
    <source>
        <dbReference type="Proteomes" id="UP000326924"/>
    </source>
</evidence>
<organism evidence="2 3">
    <name type="scientific">Sphaerosporella brunnea</name>
    <dbReference type="NCBI Taxonomy" id="1250544"/>
    <lineage>
        <taxon>Eukaryota</taxon>
        <taxon>Fungi</taxon>
        <taxon>Dikarya</taxon>
        <taxon>Ascomycota</taxon>
        <taxon>Pezizomycotina</taxon>
        <taxon>Pezizomycetes</taxon>
        <taxon>Pezizales</taxon>
        <taxon>Pyronemataceae</taxon>
        <taxon>Sphaerosporella</taxon>
    </lineage>
</organism>
<accession>A0A5J5EMZ3</accession>
<gene>
    <name evidence="2" type="ORF">FN846DRAFT_893161</name>
</gene>
<evidence type="ECO:0000256" key="1">
    <source>
        <dbReference type="SAM" id="MobiDB-lite"/>
    </source>
</evidence>
<feature type="compositionally biased region" description="Polar residues" evidence="1">
    <location>
        <begin position="1"/>
        <end position="11"/>
    </location>
</feature>
<keyword evidence="3" id="KW-1185">Reference proteome</keyword>
<dbReference type="Proteomes" id="UP000326924">
    <property type="component" value="Unassembled WGS sequence"/>
</dbReference>
<comment type="caution">
    <text evidence="2">The sequence shown here is derived from an EMBL/GenBank/DDBJ whole genome shotgun (WGS) entry which is preliminary data.</text>
</comment>
<protein>
    <submittedName>
        <fullName evidence="2">Uncharacterized protein</fullName>
    </submittedName>
</protein>
<dbReference type="AlphaFoldDB" id="A0A5J5EMZ3"/>
<dbReference type="EMBL" id="VXIS01000204">
    <property type="protein sequence ID" value="KAA8897051.1"/>
    <property type="molecule type" value="Genomic_DNA"/>
</dbReference>
<evidence type="ECO:0000313" key="2">
    <source>
        <dbReference type="EMBL" id="KAA8897051.1"/>
    </source>
</evidence>